<dbReference type="Gene3D" id="3.30.420.40">
    <property type="match status" value="1"/>
</dbReference>
<dbReference type="InterPro" id="IPR051338">
    <property type="entry name" value="NodU/CmcH_Carbamoyltrnsfr"/>
</dbReference>
<name>A0ABP9QA44_9PSEU</name>
<keyword evidence="5" id="KW-1185">Reference proteome</keyword>
<comment type="similarity">
    <text evidence="1">Belongs to the NodU/CmcH family.</text>
</comment>
<dbReference type="Gene3D" id="3.90.870.20">
    <property type="entry name" value="Carbamoyltransferase, C-terminal domain"/>
    <property type="match status" value="1"/>
</dbReference>
<dbReference type="Proteomes" id="UP001428817">
    <property type="component" value="Unassembled WGS sequence"/>
</dbReference>
<evidence type="ECO:0000313" key="5">
    <source>
        <dbReference type="Proteomes" id="UP001428817"/>
    </source>
</evidence>
<proteinExistence type="inferred from homology"/>
<protein>
    <recommendedName>
        <fullName evidence="6">Carbamoyltransferase</fullName>
    </recommendedName>
</protein>
<dbReference type="Pfam" id="PF02543">
    <property type="entry name" value="Carbam_trans_N"/>
    <property type="match status" value="1"/>
</dbReference>
<gene>
    <name evidence="4" type="ORF">GCM10023321_37450</name>
</gene>
<dbReference type="PANTHER" id="PTHR34847:SF1">
    <property type="entry name" value="NODULATION PROTEIN U"/>
    <property type="match status" value="1"/>
</dbReference>
<dbReference type="PANTHER" id="PTHR34847">
    <property type="entry name" value="NODULATION PROTEIN U"/>
    <property type="match status" value="1"/>
</dbReference>
<reference evidence="5" key="1">
    <citation type="journal article" date="2019" name="Int. J. Syst. Evol. Microbiol.">
        <title>The Global Catalogue of Microorganisms (GCM) 10K type strain sequencing project: providing services to taxonomists for standard genome sequencing and annotation.</title>
        <authorList>
            <consortium name="The Broad Institute Genomics Platform"/>
            <consortium name="The Broad Institute Genome Sequencing Center for Infectious Disease"/>
            <person name="Wu L."/>
            <person name="Ma J."/>
        </authorList>
    </citation>
    <scope>NUCLEOTIDE SEQUENCE [LARGE SCALE GENOMIC DNA]</scope>
    <source>
        <strain evidence="5">JCM 18303</strain>
    </source>
</reference>
<feature type="domain" description="Carbamoyltransferase C-terminal" evidence="3">
    <location>
        <begin position="220"/>
        <end position="389"/>
    </location>
</feature>
<evidence type="ECO:0000313" key="4">
    <source>
        <dbReference type="EMBL" id="GAA5158129.1"/>
    </source>
</evidence>
<evidence type="ECO:0000256" key="1">
    <source>
        <dbReference type="ARBA" id="ARBA00006129"/>
    </source>
</evidence>
<feature type="domain" description="Carbamoyltransferase" evidence="2">
    <location>
        <begin position="7"/>
        <end position="160"/>
    </location>
</feature>
<organism evidence="4 5">
    <name type="scientific">Pseudonocardia eucalypti</name>
    <dbReference type="NCBI Taxonomy" id="648755"/>
    <lineage>
        <taxon>Bacteria</taxon>
        <taxon>Bacillati</taxon>
        <taxon>Actinomycetota</taxon>
        <taxon>Actinomycetes</taxon>
        <taxon>Pseudonocardiales</taxon>
        <taxon>Pseudonocardiaceae</taxon>
        <taxon>Pseudonocardia</taxon>
    </lineage>
</organism>
<accession>A0ABP9QA44</accession>
<comment type="caution">
    <text evidence="4">The sequence shown here is derived from an EMBL/GenBank/DDBJ whole genome shotgun (WGS) entry which is preliminary data.</text>
</comment>
<evidence type="ECO:0000259" key="3">
    <source>
        <dbReference type="Pfam" id="PF16861"/>
    </source>
</evidence>
<evidence type="ECO:0008006" key="6">
    <source>
        <dbReference type="Google" id="ProtNLM"/>
    </source>
</evidence>
<evidence type="ECO:0000259" key="2">
    <source>
        <dbReference type="Pfam" id="PF02543"/>
    </source>
</evidence>
<dbReference type="InterPro" id="IPR031730">
    <property type="entry name" value="Carbam_trans_C"/>
</dbReference>
<dbReference type="InterPro" id="IPR038152">
    <property type="entry name" value="Carbam_trans_C_sf"/>
</dbReference>
<dbReference type="InterPro" id="IPR003696">
    <property type="entry name" value="Carbtransf_dom"/>
</dbReference>
<dbReference type="EMBL" id="BAABJP010000015">
    <property type="protein sequence ID" value="GAA5158129.1"/>
    <property type="molecule type" value="Genomic_DNA"/>
</dbReference>
<dbReference type="Pfam" id="PF16861">
    <property type="entry name" value="Carbam_trans_C"/>
    <property type="match status" value="1"/>
</dbReference>
<sequence length="391" mass="42674">MRDLYCEGKTMALAAYGNPSSFSREFANYGAVGQDGLYDIDPLFTTAILAHTLGPRLFGWPSPTDQQAQLWERINALRESSHEQWPTRDDANIAFAGQRLFESVLLGLARRVQQATHHSRLCLAGGGALNCVANGKLVAAGIFEDVYVVPCCADDGQALGKLYLELHRRQLPVSGLADAYVGPEYSEPEIRSAVSMFLDQHETKFLVRELDTNATATEAAKLIADGNVIGLFRGRSELGPRALGHRSILANPCLASMRARLNAIKGREEFRPIAPMIDLREAVKLFDVSGHHSRFMTFTHTAKAGTRDRLPSAVHVDGSARLQTVASDGDPFLRILLERVATHYGTRAVLNTSFNGKNEPLVETPSDALNSFETLGLDALVLESCIITKAA</sequence>